<dbReference type="InterPro" id="IPR006626">
    <property type="entry name" value="PbH1"/>
</dbReference>
<dbReference type="InterPro" id="IPR011050">
    <property type="entry name" value="Pectin_lyase_fold/virulence"/>
</dbReference>
<dbReference type="EMBL" id="DXAW01000048">
    <property type="protein sequence ID" value="HIZ85357.1"/>
    <property type="molecule type" value="Genomic_DNA"/>
</dbReference>
<comment type="caution">
    <text evidence="2">The sequence shown here is derived from an EMBL/GenBank/DDBJ whole genome shotgun (WGS) entry which is preliminary data.</text>
</comment>
<evidence type="ECO:0008006" key="4">
    <source>
        <dbReference type="Google" id="ProtNLM"/>
    </source>
</evidence>
<gene>
    <name evidence="2" type="ORF">IAC04_02580</name>
</gene>
<accession>A0A9D2KAK2</accession>
<dbReference type="SMART" id="SM00710">
    <property type="entry name" value="PbH1"/>
    <property type="match status" value="5"/>
</dbReference>
<reference evidence="2" key="2">
    <citation type="submission" date="2021-04" db="EMBL/GenBank/DDBJ databases">
        <authorList>
            <person name="Gilroy R."/>
        </authorList>
    </citation>
    <scope>NUCLEOTIDE SEQUENCE</scope>
    <source>
        <strain evidence="2">Gambia16-554</strain>
    </source>
</reference>
<evidence type="ECO:0000313" key="2">
    <source>
        <dbReference type="EMBL" id="HIZ85357.1"/>
    </source>
</evidence>
<reference evidence="2" key="1">
    <citation type="journal article" date="2021" name="PeerJ">
        <title>Extensive microbial diversity within the chicken gut microbiome revealed by metagenomics and culture.</title>
        <authorList>
            <person name="Gilroy R."/>
            <person name="Ravi A."/>
            <person name="Getino M."/>
            <person name="Pursley I."/>
            <person name="Horton D.L."/>
            <person name="Alikhan N.F."/>
            <person name="Baker D."/>
            <person name="Gharbi K."/>
            <person name="Hall N."/>
            <person name="Watson M."/>
            <person name="Adriaenssens E.M."/>
            <person name="Foster-Nyarko E."/>
            <person name="Jarju S."/>
            <person name="Secka A."/>
            <person name="Antonio M."/>
            <person name="Oren A."/>
            <person name="Chaudhuri R.R."/>
            <person name="La Ragione R."/>
            <person name="Hildebrand F."/>
            <person name="Pallen M.J."/>
        </authorList>
    </citation>
    <scope>NUCLEOTIDE SEQUENCE</scope>
    <source>
        <strain evidence="2">Gambia16-554</strain>
    </source>
</reference>
<keyword evidence="1" id="KW-0732">Signal</keyword>
<dbReference type="Proteomes" id="UP000824115">
    <property type="component" value="Unassembled WGS sequence"/>
</dbReference>
<dbReference type="PROSITE" id="PS51257">
    <property type="entry name" value="PROKAR_LIPOPROTEIN"/>
    <property type="match status" value="1"/>
</dbReference>
<dbReference type="SUPFAM" id="SSF51126">
    <property type="entry name" value="Pectin lyase-like"/>
    <property type="match status" value="1"/>
</dbReference>
<evidence type="ECO:0000313" key="3">
    <source>
        <dbReference type="Proteomes" id="UP000824115"/>
    </source>
</evidence>
<dbReference type="AlphaFoldDB" id="A0A9D2KAK2"/>
<name>A0A9D2KAK2_9BACT</name>
<dbReference type="Gene3D" id="2.160.20.10">
    <property type="entry name" value="Single-stranded right-handed beta-helix, Pectin lyase-like"/>
    <property type="match status" value="1"/>
</dbReference>
<dbReference type="InterPro" id="IPR012334">
    <property type="entry name" value="Pectin_lyas_fold"/>
</dbReference>
<protein>
    <recommendedName>
        <fullName evidence="4">Right handed beta helix domain-containing protein</fullName>
    </recommendedName>
</protein>
<organism evidence="2 3">
    <name type="scientific">Candidatus Coprenecus stercoravium</name>
    <dbReference type="NCBI Taxonomy" id="2840735"/>
    <lineage>
        <taxon>Bacteria</taxon>
        <taxon>Pseudomonadati</taxon>
        <taxon>Bacteroidota</taxon>
        <taxon>Bacteroidia</taxon>
        <taxon>Bacteroidales</taxon>
        <taxon>Rikenellaceae</taxon>
        <taxon>Rikenellaceae incertae sedis</taxon>
        <taxon>Candidatus Coprenecus</taxon>
    </lineage>
</organism>
<proteinExistence type="predicted"/>
<feature type="signal peptide" evidence="1">
    <location>
        <begin position="1"/>
        <end position="22"/>
    </location>
</feature>
<evidence type="ECO:0000256" key="1">
    <source>
        <dbReference type="SAM" id="SignalP"/>
    </source>
</evidence>
<sequence>MKKIIITTISLAALLLTGACSVDEKLSGDNGPEATLTLNLGLEGAVQTKAIGDGTGADRLIYAVFDENGTRIQGIEQVDKNVSFPATETITLAKGQTYRIAFWAQDADCQAYTVSDDMKVTVDYSGAAANDETRDAFFKTVDVTVTGNAELDVELTRPFAQLNVGVYEDDWNAGVASGIVIATSKAVVKQAASTLNLLDGTVSDPVDVTFDFAAIPAEALSVDLDGDGTAETYKYLSMNYILPFDETTGDASTTLSDLEFTFHPEAGNDITLTQGLDAVPVQRNWRTNIIGQLLSGDLQLNISIDSKFNNDNNVEAPTTTVIYNADQLAAALTSDAAQIAVTLGADIDLPISDLGQQTGGSGEYKLGGENTESILIDLNNHTLNLTTSYMSKLGAKNDDAVFTIQNGTMTSSSTGGTWNIYDLTFANCNYKIEDVVFEKSIAFTNDNRTVTMNDVTINEQNGDYYAMWISAVGQNITIDGLTLSSTGRGIKIDEEYVNNPAKVTLNISNSKFTTVSKAAIMVDSKEGAEIHVTNVDIANVAADPIFTVWVDEGAKDYADKVIVNGALVKVEGSADMAVANADELLEAMALLKAESEESVSIYLIDDINLQGTAWTPVHSRRPFVLDGNGHTISNLTTSTIEASSGFPAVSMFSGNNKSAEFRNLNIDKANITGDGSENCCGAVLLAVANTTEVTAVIENVTISNSTVSNCEHSSVFVGYSYWTPVSLKDCTAESCTVNSNGNAGALLGINNTKSFSAENCAVNNCTISNTGIVALLSPRAGIYIGTWQAQTYPEPTLTNCSHQNSKAVNYKTESEDEIGRIVK</sequence>
<feature type="chain" id="PRO_5039391859" description="Right handed beta helix domain-containing protein" evidence="1">
    <location>
        <begin position="23"/>
        <end position="823"/>
    </location>
</feature>